<sequence>MDEKLYIPMGVKPEAEFFRGFGKKQMAQASVGSLACGIIACLLWFITHSISTTTIAVLTGIAGSIMMTAKDQSNLSVVDQLRNMVRFARSQKVYSYEYGDEWAMGGNKWRLQ</sequence>
<organism evidence="2 3">
    <name type="scientific">Fumia xinanensis</name>
    <dbReference type="NCBI Taxonomy" id="2763659"/>
    <lineage>
        <taxon>Bacteria</taxon>
        <taxon>Bacillati</taxon>
        <taxon>Bacillota</taxon>
        <taxon>Clostridia</taxon>
        <taxon>Eubacteriales</taxon>
        <taxon>Oscillospiraceae</taxon>
        <taxon>Fumia</taxon>
    </lineage>
</organism>
<protein>
    <recommendedName>
        <fullName evidence="4">PrgI family protein</fullName>
    </recommendedName>
</protein>
<reference evidence="2" key="1">
    <citation type="submission" date="2020-08" db="EMBL/GenBank/DDBJ databases">
        <title>Genome public.</title>
        <authorList>
            <person name="Liu C."/>
            <person name="Sun Q."/>
        </authorList>
    </citation>
    <scope>NUCLEOTIDE SEQUENCE</scope>
    <source>
        <strain evidence="2">NSJ-33</strain>
    </source>
</reference>
<accession>A0A926E474</accession>
<feature type="transmembrane region" description="Helical" evidence="1">
    <location>
        <begin position="26"/>
        <end position="46"/>
    </location>
</feature>
<evidence type="ECO:0000313" key="3">
    <source>
        <dbReference type="Proteomes" id="UP000610760"/>
    </source>
</evidence>
<dbReference type="Proteomes" id="UP000610760">
    <property type="component" value="Unassembled WGS sequence"/>
</dbReference>
<gene>
    <name evidence="2" type="ORF">H8710_11850</name>
</gene>
<evidence type="ECO:0008006" key="4">
    <source>
        <dbReference type="Google" id="ProtNLM"/>
    </source>
</evidence>
<dbReference type="AlphaFoldDB" id="A0A926E474"/>
<keyword evidence="3" id="KW-1185">Reference proteome</keyword>
<dbReference type="RefSeq" id="WP_249296021.1">
    <property type="nucleotide sequence ID" value="NZ_JACRSV010000004.1"/>
</dbReference>
<proteinExistence type="predicted"/>
<evidence type="ECO:0000313" key="2">
    <source>
        <dbReference type="EMBL" id="MBC8560757.1"/>
    </source>
</evidence>
<comment type="caution">
    <text evidence="2">The sequence shown here is derived from an EMBL/GenBank/DDBJ whole genome shotgun (WGS) entry which is preliminary data.</text>
</comment>
<dbReference type="EMBL" id="JACRSV010000004">
    <property type="protein sequence ID" value="MBC8560757.1"/>
    <property type="molecule type" value="Genomic_DNA"/>
</dbReference>
<keyword evidence="1" id="KW-1133">Transmembrane helix</keyword>
<name>A0A926E474_9FIRM</name>
<evidence type="ECO:0000256" key="1">
    <source>
        <dbReference type="SAM" id="Phobius"/>
    </source>
</evidence>
<keyword evidence="1" id="KW-0812">Transmembrane</keyword>
<keyword evidence="1" id="KW-0472">Membrane</keyword>